<keyword evidence="1" id="KW-0732">Signal</keyword>
<name>A0A813WL82_9BILA</name>
<evidence type="ECO:0000313" key="3">
    <source>
        <dbReference type="Proteomes" id="UP000663889"/>
    </source>
</evidence>
<proteinExistence type="predicted"/>
<evidence type="ECO:0000256" key="1">
    <source>
        <dbReference type="SAM" id="SignalP"/>
    </source>
</evidence>
<evidence type="ECO:0000313" key="2">
    <source>
        <dbReference type="EMBL" id="CAF0855263.1"/>
    </source>
</evidence>
<gene>
    <name evidence="2" type="ORF">SEV965_LOCUS3328</name>
</gene>
<feature type="chain" id="PRO_5032853658" evidence="1">
    <location>
        <begin position="23"/>
        <end position="174"/>
    </location>
</feature>
<accession>A0A813WL82</accession>
<dbReference type="Proteomes" id="UP000663889">
    <property type="component" value="Unassembled WGS sequence"/>
</dbReference>
<comment type="caution">
    <text evidence="2">The sequence shown here is derived from an EMBL/GenBank/DDBJ whole genome shotgun (WGS) entry which is preliminary data.</text>
</comment>
<dbReference type="EMBL" id="CAJNOU010000084">
    <property type="protein sequence ID" value="CAF0855263.1"/>
    <property type="molecule type" value="Genomic_DNA"/>
</dbReference>
<reference evidence="2" key="1">
    <citation type="submission" date="2021-02" db="EMBL/GenBank/DDBJ databases">
        <authorList>
            <person name="Nowell W R."/>
        </authorList>
    </citation>
    <scope>NUCLEOTIDE SEQUENCE</scope>
</reference>
<sequence length="174" mass="18829">MSIDVLITVLLILINLFESIQCASIDLIRYHANLYRCGEIIIDEDLIRPLYSYFILMKPEEHQNTNDLIPVLHSLVRIESLSAVLGGLGSLGGARGFGEIFESLSEAFGNIVQVAQGAVSGVVNNIVQVGSGLLDTAKPHWEQLQEQLVGHGVNVLGSLSETINNLHGLITGGR</sequence>
<protein>
    <submittedName>
        <fullName evidence="2">Uncharacterized protein</fullName>
    </submittedName>
</protein>
<feature type="signal peptide" evidence="1">
    <location>
        <begin position="1"/>
        <end position="22"/>
    </location>
</feature>
<dbReference type="AlphaFoldDB" id="A0A813WL82"/>
<organism evidence="2 3">
    <name type="scientific">Rotaria sordida</name>
    <dbReference type="NCBI Taxonomy" id="392033"/>
    <lineage>
        <taxon>Eukaryota</taxon>
        <taxon>Metazoa</taxon>
        <taxon>Spiralia</taxon>
        <taxon>Gnathifera</taxon>
        <taxon>Rotifera</taxon>
        <taxon>Eurotatoria</taxon>
        <taxon>Bdelloidea</taxon>
        <taxon>Philodinida</taxon>
        <taxon>Philodinidae</taxon>
        <taxon>Rotaria</taxon>
    </lineage>
</organism>